<dbReference type="PANTHER" id="PTHR15031">
    <property type="entry name" value="CARTILAGE INTERMEDIATE LAYER PROTEIN CLIP"/>
    <property type="match status" value="1"/>
</dbReference>
<gene>
    <name evidence="8" type="primary">LOC106511008</name>
</gene>
<organism evidence="7 8">
    <name type="scientific">Austrofundulus limnaeus</name>
    <name type="common">Annual killifish</name>
    <dbReference type="NCBI Taxonomy" id="52670"/>
    <lineage>
        <taxon>Eukaryota</taxon>
        <taxon>Metazoa</taxon>
        <taxon>Chordata</taxon>
        <taxon>Craniata</taxon>
        <taxon>Vertebrata</taxon>
        <taxon>Euteleostomi</taxon>
        <taxon>Actinopterygii</taxon>
        <taxon>Neopterygii</taxon>
        <taxon>Teleostei</taxon>
        <taxon>Neoteleostei</taxon>
        <taxon>Acanthomorphata</taxon>
        <taxon>Ovalentaria</taxon>
        <taxon>Atherinomorphae</taxon>
        <taxon>Cyprinodontiformes</taxon>
        <taxon>Rivulidae</taxon>
        <taxon>Austrofundulus</taxon>
    </lineage>
</organism>
<evidence type="ECO:0000313" key="7">
    <source>
        <dbReference type="Proteomes" id="UP000192220"/>
    </source>
</evidence>
<dbReference type="InterPro" id="IPR039675">
    <property type="entry name" value="CILP1/CILP2"/>
</dbReference>
<dbReference type="RefSeq" id="XP_013855200.1">
    <property type="nucleotide sequence ID" value="XM_013999746.1"/>
</dbReference>
<dbReference type="GeneID" id="106511008"/>
<dbReference type="InParanoid" id="A0A2I4AI60"/>
<protein>
    <submittedName>
        <fullName evidence="8">Cell migration-inducing and hyaluronan-binding protein</fullName>
    </submittedName>
</protein>
<feature type="signal peptide" evidence="5">
    <location>
        <begin position="1"/>
        <end position="22"/>
    </location>
</feature>
<keyword evidence="2" id="KW-0964">Secreted</keyword>
<dbReference type="Proteomes" id="UP000192220">
    <property type="component" value="Unplaced"/>
</dbReference>
<accession>A0A2I4AI60</accession>
<sequence>MIKQLSLAFAAVLLLASVPGEGASPCANPTYVQAWTPWFDRDNPSGTGDWETLSILKDEHPGKICDIPQEAEALTLSGQTVTQAGENIFVNDKTSGFACRNEDQPDNICFDYKVRFSCSPPLCSKVCWTKWYDRDNPSGTGDWETLTNLRDEFPGQICAVPLYIEAVTVVGETPAILTGNNIIMNKYPFSAIMMKQLSLAFAAVLLLASTGPSEGGQTAF</sequence>
<reference evidence="8" key="1">
    <citation type="submission" date="2025-08" db="UniProtKB">
        <authorList>
            <consortium name="RefSeq"/>
        </authorList>
    </citation>
    <scope>IDENTIFICATION</scope>
</reference>
<feature type="domain" description="WxxW" evidence="6">
    <location>
        <begin position="35"/>
        <end position="118"/>
    </location>
</feature>
<dbReference type="Pfam" id="PF13330">
    <property type="entry name" value="Mucin2_WxxW"/>
    <property type="match status" value="2"/>
</dbReference>
<dbReference type="STRING" id="52670.A0A2I4AI60"/>
<evidence type="ECO:0000259" key="6">
    <source>
        <dbReference type="Pfam" id="PF13330"/>
    </source>
</evidence>
<keyword evidence="3 5" id="KW-0732">Signal</keyword>
<keyword evidence="7" id="KW-1185">Reference proteome</keyword>
<keyword evidence="4" id="KW-0325">Glycoprotein</keyword>
<evidence type="ECO:0000256" key="5">
    <source>
        <dbReference type="SAM" id="SignalP"/>
    </source>
</evidence>
<proteinExistence type="predicted"/>
<feature type="domain" description="WxxW" evidence="6">
    <location>
        <begin position="128"/>
        <end position="186"/>
    </location>
</feature>
<name>A0A2I4AI60_AUSLI</name>
<dbReference type="InterPro" id="IPR025155">
    <property type="entry name" value="WxxW_domain"/>
</dbReference>
<dbReference type="KEGG" id="alim:106511008"/>
<dbReference type="PANTHER" id="PTHR15031:SF4">
    <property type="entry name" value="CARTILAGE INTERMEDIATE LAYER PROTEIN 1"/>
    <property type="match status" value="1"/>
</dbReference>
<comment type="subcellular location">
    <subcellularLocation>
        <location evidence="1">Secreted</location>
    </subcellularLocation>
</comment>
<evidence type="ECO:0000256" key="4">
    <source>
        <dbReference type="ARBA" id="ARBA00023180"/>
    </source>
</evidence>
<evidence type="ECO:0000256" key="2">
    <source>
        <dbReference type="ARBA" id="ARBA00022525"/>
    </source>
</evidence>
<evidence type="ECO:0000313" key="8">
    <source>
        <dbReference type="RefSeq" id="XP_013855200.1"/>
    </source>
</evidence>
<dbReference type="GO" id="GO:0005576">
    <property type="term" value="C:extracellular region"/>
    <property type="evidence" value="ECO:0007669"/>
    <property type="project" value="UniProtKB-SubCell"/>
</dbReference>
<feature type="chain" id="PRO_5014121461" evidence="5">
    <location>
        <begin position="23"/>
        <end position="220"/>
    </location>
</feature>
<dbReference type="AlphaFoldDB" id="A0A2I4AI60"/>
<dbReference type="OrthoDB" id="10018712at2759"/>
<evidence type="ECO:0000256" key="1">
    <source>
        <dbReference type="ARBA" id="ARBA00004613"/>
    </source>
</evidence>
<evidence type="ECO:0000256" key="3">
    <source>
        <dbReference type="ARBA" id="ARBA00022729"/>
    </source>
</evidence>